<protein>
    <recommendedName>
        <fullName evidence="3">DUF4843 domain-containing protein</fullName>
    </recommendedName>
</protein>
<dbReference type="PROSITE" id="PS51257">
    <property type="entry name" value="PROKAR_LIPOPROTEIN"/>
    <property type="match status" value="1"/>
</dbReference>
<accession>A0A1N7RHR8</accession>
<proteinExistence type="predicted"/>
<dbReference type="AlphaFoldDB" id="A0A1N7RHR8"/>
<organism evidence="1 2">
    <name type="scientific">Filimonas lacunae</name>
    <dbReference type="NCBI Taxonomy" id="477680"/>
    <lineage>
        <taxon>Bacteria</taxon>
        <taxon>Pseudomonadati</taxon>
        <taxon>Bacteroidota</taxon>
        <taxon>Chitinophagia</taxon>
        <taxon>Chitinophagales</taxon>
        <taxon>Chitinophagaceae</taxon>
        <taxon>Filimonas</taxon>
    </lineage>
</organism>
<reference evidence="2" key="1">
    <citation type="submission" date="2017-01" db="EMBL/GenBank/DDBJ databases">
        <authorList>
            <person name="Varghese N."/>
            <person name="Submissions S."/>
        </authorList>
    </citation>
    <scope>NUCLEOTIDE SEQUENCE [LARGE SCALE GENOMIC DNA]</scope>
    <source>
        <strain evidence="2">DSM 21054</strain>
    </source>
</reference>
<name>A0A1N7RHR8_9BACT</name>
<dbReference type="STRING" id="477680.SAMN05421788_11537"/>
<dbReference type="EMBL" id="FTOR01000015">
    <property type="protein sequence ID" value="SIT34197.1"/>
    <property type="molecule type" value="Genomic_DNA"/>
</dbReference>
<dbReference type="InterPro" id="IPR032299">
    <property type="entry name" value="DUF4843"/>
</dbReference>
<dbReference type="Pfam" id="PF16132">
    <property type="entry name" value="DUF4843"/>
    <property type="match status" value="1"/>
</dbReference>
<evidence type="ECO:0000313" key="1">
    <source>
        <dbReference type="EMBL" id="SIT34197.1"/>
    </source>
</evidence>
<evidence type="ECO:0000313" key="2">
    <source>
        <dbReference type="Proteomes" id="UP000186917"/>
    </source>
</evidence>
<gene>
    <name evidence="1" type="ORF">SAMN05421788_11537</name>
</gene>
<dbReference type="Proteomes" id="UP000186917">
    <property type="component" value="Unassembled WGS sequence"/>
</dbReference>
<evidence type="ECO:0008006" key="3">
    <source>
        <dbReference type="Google" id="ProtNLM"/>
    </source>
</evidence>
<keyword evidence="2" id="KW-1185">Reference proteome</keyword>
<sequence>MVADNYKSTIMKKIFFVLLFIQPLFFSCKKADELLYDSADNICFNFLEKQKDSIIYTFAYTPEKAFDTIFLPVRISGLQRPFDRKFVLTVMQDSSTAQEGLHYEALKDYYIMPADTGKTKVPLIIYNKDAALIENSVSIRLLLQSSGDFGANILTAIKGKVVFSATLERPDWWGSWPLGTYSRTKHQLFIIATGVTTLTTSGLDAPKNLYLVSLLTSLLNDPFTWVKRNSDKGYVIEALAGSNDYYFYSTSNPAKKFLYRKDDAGAGYHFIDEKGLLIN</sequence>